<comment type="caution">
    <text evidence="1">The sequence shown here is derived from an EMBL/GenBank/DDBJ whole genome shotgun (WGS) entry which is preliminary data.</text>
</comment>
<name>A0A8J4Q9E9_9ROSI</name>
<dbReference type="Proteomes" id="UP000737018">
    <property type="component" value="Unassembled WGS sequence"/>
</dbReference>
<evidence type="ECO:0000313" key="2">
    <source>
        <dbReference type="Proteomes" id="UP000737018"/>
    </source>
</evidence>
<reference evidence="1" key="1">
    <citation type="submission" date="2020-03" db="EMBL/GenBank/DDBJ databases">
        <title>Castanea mollissima Vanexum genome sequencing.</title>
        <authorList>
            <person name="Staton M."/>
        </authorList>
    </citation>
    <scope>NUCLEOTIDE SEQUENCE</scope>
    <source>
        <tissue evidence="1">Leaf</tissue>
    </source>
</reference>
<keyword evidence="2" id="KW-1185">Reference proteome</keyword>
<proteinExistence type="predicted"/>
<dbReference type="AlphaFoldDB" id="A0A8J4Q9E9"/>
<gene>
    <name evidence="1" type="ORF">CMV_030010</name>
</gene>
<sequence length="111" mass="12384">MVDDSADEWGQDHRVILRANVGALLVVLRGRDEFLEVLVLLGNPELKEVVEAIGLGSGNWHVAAFQFGSKDGQRIETTSEFARPSPNYNKLHKPEFDSASGFYTVRKIGWI</sequence>
<protein>
    <submittedName>
        <fullName evidence="1">Uncharacterized protein</fullName>
    </submittedName>
</protein>
<evidence type="ECO:0000313" key="1">
    <source>
        <dbReference type="EMBL" id="KAF3943434.1"/>
    </source>
</evidence>
<dbReference type="EMBL" id="JRKL02012924">
    <property type="protein sequence ID" value="KAF3943434.1"/>
    <property type="molecule type" value="Genomic_DNA"/>
</dbReference>
<organism evidence="1 2">
    <name type="scientific">Castanea mollissima</name>
    <name type="common">Chinese chestnut</name>
    <dbReference type="NCBI Taxonomy" id="60419"/>
    <lineage>
        <taxon>Eukaryota</taxon>
        <taxon>Viridiplantae</taxon>
        <taxon>Streptophyta</taxon>
        <taxon>Embryophyta</taxon>
        <taxon>Tracheophyta</taxon>
        <taxon>Spermatophyta</taxon>
        <taxon>Magnoliopsida</taxon>
        <taxon>eudicotyledons</taxon>
        <taxon>Gunneridae</taxon>
        <taxon>Pentapetalae</taxon>
        <taxon>rosids</taxon>
        <taxon>fabids</taxon>
        <taxon>Fagales</taxon>
        <taxon>Fagaceae</taxon>
        <taxon>Castanea</taxon>
    </lineage>
</organism>
<accession>A0A8J4Q9E9</accession>